<sequence>MSSFWRLTTSLFPLGLAYRASLLPFAEAVRPPNPNHPSGFATLSSSLAGGSCRSRGLLTMAGGSTAAAQKKNGLVPRRILFGNPVKTQPRISPDGKRLAYLAESAEGLLNVFVRDISGDDKDRQVTADTVRGIRQFRWAENSEEVLYIQDKGGDENFHVRAASVTSKEVQDRDLTPFEGVKAEGLFTDKHHREEILIGLNIEDRTVFDMYRVHIGTGDIKLDTKNPGDVLQWLTDDNFKIRGCLATDPSTGDQFLRVREKEGGEWKTILTWSLDDSVRPMEFTKDGSGLYTTSSLGRDTEALIELDASTGETRREIFSNDKADVGAVNVDEDTREVTRLSYVYDRRKMHFFDKEEESDYKLVEAHLPDAEASVVSEDHSKTKWVVAYTCDDGPVAYHLFDRTIKTFTYLFENQPELNDWQLAKMEPVIIKTRDGLDMVSYLTLPPGHEVGGRVPLVLLVHGGPWARDYWGYQPQAQWFATRGYACLQVNYRGSTGFGKNFVNAGDEKWGAQMQDDLTDAVKWAIDDRKVADPDRVAIFGGSYGGYAVLAGLTFTPDLYRCGVDIVGVSEVKKLIESIPPYWKPMKMMFTKRVGDVENNEEFNKKISPYYHVDKIKVPLMIGQGANDPRVPLKQSDIIVDVLKGHNVPVEYVVFPDEGHGFARPQNRLDFYALAEQFLARYLDGKAEPYEKVEGSTAKVTIFEGNGANAKAKESVEVKA</sequence>
<dbReference type="InterPro" id="IPR029058">
    <property type="entry name" value="AB_hydrolase_fold"/>
</dbReference>
<dbReference type="InParanoid" id="A0A0G4H5T7"/>
<dbReference type="PhylomeDB" id="A0A0G4H5T7"/>
<dbReference type="PRINTS" id="PR00862">
    <property type="entry name" value="PROLIGOPTASE"/>
</dbReference>
<keyword evidence="7" id="KW-1185">Reference proteome</keyword>
<feature type="domain" description="Peptidase S9 prolyl oligopeptidase catalytic" evidence="5">
    <location>
        <begin position="471"/>
        <end position="682"/>
    </location>
</feature>
<dbReference type="EC" id="3.4.21.-" evidence="3"/>
<dbReference type="PANTHER" id="PTHR42776">
    <property type="entry name" value="SERINE PEPTIDASE S9 FAMILY MEMBER"/>
    <property type="match status" value="1"/>
</dbReference>
<protein>
    <recommendedName>
        <fullName evidence="3">Prolyl endopeptidase</fullName>
        <ecNumber evidence="3">3.4.21.-</ecNumber>
    </recommendedName>
</protein>
<dbReference type="OrthoDB" id="413619at2759"/>
<organism evidence="6 7">
    <name type="scientific">Vitrella brassicaformis (strain CCMP3155)</name>
    <dbReference type="NCBI Taxonomy" id="1169540"/>
    <lineage>
        <taxon>Eukaryota</taxon>
        <taxon>Sar</taxon>
        <taxon>Alveolata</taxon>
        <taxon>Colpodellida</taxon>
        <taxon>Vitrellaceae</taxon>
        <taxon>Vitrella</taxon>
    </lineage>
</organism>
<dbReference type="PANTHER" id="PTHR42776:SF27">
    <property type="entry name" value="DIPEPTIDYL PEPTIDASE FAMILY MEMBER 6"/>
    <property type="match status" value="1"/>
</dbReference>
<dbReference type="VEuPathDB" id="CryptoDB:Vbra_6634"/>
<feature type="signal peptide" evidence="4">
    <location>
        <begin position="1"/>
        <end position="28"/>
    </location>
</feature>
<evidence type="ECO:0000256" key="3">
    <source>
        <dbReference type="RuleBase" id="RU368024"/>
    </source>
</evidence>
<dbReference type="SUPFAM" id="SSF82171">
    <property type="entry name" value="DPP6 N-terminal domain-like"/>
    <property type="match status" value="1"/>
</dbReference>
<keyword evidence="3" id="KW-0645">Protease</keyword>
<dbReference type="EMBL" id="CDMY01001028">
    <property type="protein sequence ID" value="CEM39208.1"/>
    <property type="molecule type" value="Genomic_DNA"/>
</dbReference>
<dbReference type="InterPro" id="IPR002470">
    <property type="entry name" value="Peptidase_S9A"/>
</dbReference>
<keyword evidence="4" id="KW-0732">Signal</keyword>
<keyword evidence="2 3" id="KW-0378">Hydrolase</keyword>
<name>A0A0G4H5T7_VITBC</name>
<dbReference type="InterPro" id="IPR011042">
    <property type="entry name" value="6-blade_b-propeller_TolB-like"/>
</dbReference>
<dbReference type="Gene3D" id="2.120.10.30">
    <property type="entry name" value="TolB, C-terminal domain"/>
    <property type="match status" value="1"/>
</dbReference>
<proteinExistence type="inferred from homology"/>
<reference evidence="6 7" key="1">
    <citation type="submission" date="2014-11" db="EMBL/GenBank/DDBJ databases">
        <authorList>
            <person name="Zhu J."/>
            <person name="Qi W."/>
            <person name="Song R."/>
        </authorList>
    </citation>
    <scope>NUCLEOTIDE SEQUENCE [LARGE SCALE GENOMIC DNA]</scope>
</reference>
<dbReference type="STRING" id="1169540.A0A0G4H5T7"/>
<dbReference type="Gene3D" id="3.40.50.1820">
    <property type="entry name" value="alpha/beta hydrolase"/>
    <property type="match status" value="1"/>
</dbReference>
<dbReference type="Proteomes" id="UP000041254">
    <property type="component" value="Unassembled WGS sequence"/>
</dbReference>
<dbReference type="GO" id="GO:0006508">
    <property type="term" value="P:proteolysis"/>
    <property type="evidence" value="ECO:0007669"/>
    <property type="project" value="UniProtKB-KW"/>
</dbReference>
<evidence type="ECO:0000259" key="5">
    <source>
        <dbReference type="Pfam" id="PF00326"/>
    </source>
</evidence>
<dbReference type="Pfam" id="PF00326">
    <property type="entry name" value="Peptidase_S9"/>
    <property type="match status" value="1"/>
</dbReference>
<evidence type="ECO:0000313" key="6">
    <source>
        <dbReference type="EMBL" id="CEM39208.1"/>
    </source>
</evidence>
<comment type="similarity">
    <text evidence="1 3">Belongs to the peptidase S9A family.</text>
</comment>
<dbReference type="OMA" id="PEHQWLA"/>
<evidence type="ECO:0000313" key="7">
    <source>
        <dbReference type="Proteomes" id="UP000041254"/>
    </source>
</evidence>
<evidence type="ECO:0000256" key="4">
    <source>
        <dbReference type="SAM" id="SignalP"/>
    </source>
</evidence>
<gene>
    <name evidence="6" type="ORF">Vbra_6634</name>
</gene>
<feature type="chain" id="PRO_5005191143" description="Prolyl endopeptidase" evidence="4">
    <location>
        <begin position="29"/>
        <end position="718"/>
    </location>
</feature>
<accession>A0A0G4H5T7</accession>
<evidence type="ECO:0000256" key="2">
    <source>
        <dbReference type="ARBA" id="ARBA00022801"/>
    </source>
</evidence>
<dbReference type="SUPFAM" id="SSF53474">
    <property type="entry name" value="alpha/beta-Hydrolases"/>
    <property type="match status" value="1"/>
</dbReference>
<dbReference type="GO" id="GO:0004252">
    <property type="term" value="F:serine-type endopeptidase activity"/>
    <property type="evidence" value="ECO:0007669"/>
    <property type="project" value="UniProtKB-UniRule"/>
</dbReference>
<evidence type="ECO:0000256" key="1">
    <source>
        <dbReference type="ARBA" id="ARBA00005228"/>
    </source>
</evidence>
<keyword evidence="3" id="KW-0720">Serine protease</keyword>
<dbReference type="AlphaFoldDB" id="A0A0G4H5T7"/>
<dbReference type="InterPro" id="IPR001375">
    <property type="entry name" value="Peptidase_S9_cat"/>
</dbReference>